<dbReference type="OrthoDB" id="9811073at2"/>
<dbReference type="InterPro" id="IPR027417">
    <property type="entry name" value="P-loop_NTPase"/>
</dbReference>
<protein>
    <submittedName>
        <fullName evidence="1">DNA polymerase-3 subunit delta</fullName>
    </submittedName>
</protein>
<dbReference type="SUPFAM" id="SSF52540">
    <property type="entry name" value="P-loop containing nucleoside triphosphate hydrolases"/>
    <property type="match status" value="1"/>
</dbReference>
<keyword evidence="2" id="KW-1185">Reference proteome</keyword>
<organism evidence="1 2">
    <name type="scientific">Desulfonatronum thiosulfatophilum</name>
    <dbReference type="NCBI Taxonomy" id="617002"/>
    <lineage>
        <taxon>Bacteria</taxon>
        <taxon>Pseudomonadati</taxon>
        <taxon>Thermodesulfobacteriota</taxon>
        <taxon>Desulfovibrionia</taxon>
        <taxon>Desulfovibrionales</taxon>
        <taxon>Desulfonatronaceae</taxon>
        <taxon>Desulfonatronum</taxon>
    </lineage>
</organism>
<name>A0A1G6A1X5_9BACT</name>
<dbReference type="InterPro" id="IPR050238">
    <property type="entry name" value="DNA_Rep/Repair_Clamp_Loader"/>
</dbReference>
<dbReference type="STRING" id="617002.SAMN05660653_00078"/>
<dbReference type="AlphaFoldDB" id="A0A1G6A1X5"/>
<sequence length="300" mass="33504">MNNPSQESETGKAIDPFSLRGQDRVLDCLSRLIERPPRVLLLEGGAAEDREKLGLYWVALLNCMALLNRESGREPCRSCPACTQIRDAAFLDLIYLDGREGRISIDAVRELRGLLGQAPRSGKRRVLVLGEAQELTVEAANALLKSMEETDSRNSFVLLTPQRERLLPTLVSRSWVVTLPWDLEAAGSAAVAPEWEEALCVFLKSGRGWFGKTMAKGQVDRALAFNMIHATRRSLIKACQGVSDSELSRVFQAQGHPRIWRRIDLRLDEAEEALRDQVSPALVLDWLATGMRQSLSTRQI</sequence>
<dbReference type="EMBL" id="FMXO01000001">
    <property type="protein sequence ID" value="SDB02350.1"/>
    <property type="molecule type" value="Genomic_DNA"/>
</dbReference>
<dbReference type="RefSeq" id="WP_092116089.1">
    <property type="nucleotide sequence ID" value="NZ_FMXO01000001.1"/>
</dbReference>
<accession>A0A1G6A1X5</accession>
<dbReference type="Gene3D" id="3.40.50.300">
    <property type="entry name" value="P-loop containing nucleotide triphosphate hydrolases"/>
    <property type="match status" value="1"/>
</dbReference>
<dbReference type="PANTHER" id="PTHR11669">
    <property type="entry name" value="REPLICATION FACTOR C / DNA POLYMERASE III GAMMA-TAU SUBUNIT"/>
    <property type="match status" value="1"/>
</dbReference>
<dbReference type="Proteomes" id="UP000198771">
    <property type="component" value="Unassembled WGS sequence"/>
</dbReference>
<evidence type="ECO:0000313" key="1">
    <source>
        <dbReference type="EMBL" id="SDB02350.1"/>
    </source>
</evidence>
<dbReference type="Pfam" id="PF13177">
    <property type="entry name" value="DNA_pol3_delta2"/>
    <property type="match status" value="1"/>
</dbReference>
<evidence type="ECO:0000313" key="2">
    <source>
        <dbReference type="Proteomes" id="UP000198771"/>
    </source>
</evidence>
<dbReference type="PANTHER" id="PTHR11669:SF8">
    <property type="entry name" value="DNA POLYMERASE III SUBUNIT DELTA"/>
    <property type="match status" value="1"/>
</dbReference>
<reference evidence="1 2" key="1">
    <citation type="submission" date="2016-10" db="EMBL/GenBank/DDBJ databases">
        <authorList>
            <person name="de Groot N.N."/>
        </authorList>
    </citation>
    <scope>NUCLEOTIDE SEQUENCE [LARGE SCALE GENOMIC DNA]</scope>
    <source>
        <strain evidence="1 2">ASO4-2</strain>
    </source>
</reference>
<dbReference type="GO" id="GO:0006261">
    <property type="term" value="P:DNA-templated DNA replication"/>
    <property type="evidence" value="ECO:0007669"/>
    <property type="project" value="TreeGrafter"/>
</dbReference>
<proteinExistence type="predicted"/>
<gene>
    <name evidence="1" type="ORF">SAMN05660653_00078</name>
</gene>